<protein>
    <submittedName>
        <fullName evidence="3">Uncharacterized protein</fullName>
    </submittedName>
</protein>
<dbReference type="InterPro" id="IPR011659">
    <property type="entry name" value="WD40"/>
</dbReference>
<dbReference type="Pfam" id="PF07676">
    <property type="entry name" value="PD40"/>
    <property type="match status" value="8"/>
</dbReference>
<keyword evidence="2" id="KW-0732">Signal</keyword>
<evidence type="ECO:0000313" key="4">
    <source>
        <dbReference type="Proteomes" id="UP001270362"/>
    </source>
</evidence>
<evidence type="ECO:0000256" key="1">
    <source>
        <dbReference type="ARBA" id="ARBA00009820"/>
    </source>
</evidence>
<name>A0AAE0XD34_9PEZI</name>
<sequence length="646" mass="69965">MKFAIASLLFPAACLAQCPYADSQVDAGFAQTPSPHAARGLPAPGKKGAMLLNRIGPSSSELYIANADGINERLLLGKQSVFEYHASFTADGRSVAFTSERNGDGNSDLYIARIDGGGLKPIATTPAVEDAVAISPNGKYAAYASTAGVYTSNIWITDLETGRARNLTNTTTVSGRPESPNGFFSPSWSPDSKRLVFSSDRNTAWTGHNNGAGWEHTQNLSIYTIAVDGSQFRTVYSNPALTFGQPRFSPDGKRVVFYQMTLQDTWDARSSFSVAGINNQIVSVDFETGANLTQHTDSPGCKIYPQYVSANNIGYLVKAGATAGIHYTASNVTIPGGMRSPAWSPDGKLVVYEKTGWATRAIEKKLFSWDPEWEYRFTDVFPNLSPQGKLVYTSKQTGNSSIVTANPNGSNQKIIFDVGGGNLSPGGVASGQAGAFQPSWSYDGKWITFALGYWFQARAGQTGQIYRTTANGSFSEQLTNTTGNAGFPSFSPDGSKIVYREFRPSFGLRIIDLATRNTTVLTTERDNLPWFSPDGQRILFTRNVTSAATGEVSNYEVCTIRPDGTDLKVLTTSWANDAHATWTADGRIGWSSGMWGYQAEAATYDNTFQPYGQLMIMNADGSGKRVISDSLWEDTMPLYLPNSVLK</sequence>
<organism evidence="3 4">
    <name type="scientific">Podospora appendiculata</name>
    <dbReference type="NCBI Taxonomy" id="314037"/>
    <lineage>
        <taxon>Eukaryota</taxon>
        <taxon>Fungi</taxon>
        <taxon>Dikarya</taxon>
        <taxon>Ascomycota</taxon>
        <taxon>Pezizomycotina</taxon>
        <taxon>Sordariomycetes</taxon>
        <taxon>Sordariomycetidae</taxon>
        <taxon>Sordariales</taxon>
        <taxon>Podosporaceae</taxon>
        <taxon>Podospora</taxon>
    </lineage>
</organism>
<dbReference type="PANTHER" id="PTHR36842:SF1">
    <property type="entry name" value="PROTEIN TOLB"/>
    <property type="match status" value="1"/>
</dbReference>
<dbReference type="SUPFAM" id="SSF69304">
    <property type="entry name" value="Tricorn protease N-terminal domain"/>
    <property type="match status" value="1"/>
</dbReference>
<gene>
    <name evidence="3" type="ORF">B0T22DRAFT_515629</name>
</gene>
<feature type="signal peptide" evidence="2">
    <location>
        <begin position="1"/>
        <end position="16"/>
    </location>
</feature>
<dbReference type="SUPFAM" id="SSF82171">
    <property type="entry name" value="DPP6 N-terminal domain-like"/>
    <property type="match status" value="1"/>
</dbReference>
<evidence type="ECO:0000313" key="3">
    <source>
        <dbReference type="EMBL" id="KAK3690343.1"/>
    </source>
</evidence>
<dbReference type="Gene3D" id="2.120.10.30">
    <property type="entry name" value="TolB, C-terminal domain"/>
    <property type="match status" value="3"/>
</dbReference>
<dbReference type="InterPro" id="IPR011042">
    <property type="entry name" value="6-blade_b-propeller_TolB-like"/>
</dbReference>
<reference evidence="3" key="2">
    <citation type="submission" date="2023-06" db="EMBL/GenBank/DDBJ databases">
        <authorList>
            <consortium name="Lawrence Berkeley National Laboratory"/>
            <person name="Haridas S."/>
            <person name="Hensen N."/>
            <person name="Bonometti L."/>
            <person name="Westerberg I."/>
            <person name="Brannstrom I.O."/>
            <person name="Guillou S."/>
            <person name="Cros-Aarteil S."/>
            <person name="Calhoun S."/>
            <person name="Kuo A."/>
            <person name="Mondo S."/>
            <person name="Pangilinan J."/>
            <person name="Riley R."/>
            <person name="Labutti K."/>
            <person name="Andreopoulos B."/>
            <person name="Lipzen A."/>
            <person name="Chen C."/>
            <person name="Yanf M."/>
            <person name="Daum C."/>
            <person name="Ng V."/>
            <person name="Clum A."/>
            <person name="Steindorff A."/>
            <person name="Ohm R."/>
            <person name="Martin F."/>
            <person name="Silar P."/>
            <person name="Natvig D."/>
            <person name="Lalanne C."/>
            <person name="Gautier V."/>
            <person name="Ament-Velasquez S.L."/>
            <person name="Kruys A."/>
            <person name="Hutchinson M.I."/>
            <person name="Powell A.J."/>
            <person name="Barry K."/>
            <person name="Miller A.N."/>
            <person name="Grigoriev I.V."/>
            <person name="Debuchy R."/>
            <person name="Gladieux P."/>
            <person name="Thoren M.H."/>
            <person name="Johannesson H."/>
        </authorList>
    </citation>
    <scope>NUCLEOTIDE SEQUENCE</scope>
    <source>
        <strain evidence="3">CBS 314.62</strain>
    </source>
</reference>
<feature type="chain" id="PRO_5042088519" evidence="2">
    <location>
        <begin position="17"/>
        <end position="646"/>
    </location>
</feature>
<reference evidence="3" key="1">
    <citation type="journal article" date="2023" name="Mol. Phylogenet. Evol.">
        <title>Genome-scale phylogeny and comparative genomics of the fungal order Sordariales.</title>
        <authorList>
            <person name="Hensen N."/>
            <person name="Bonometti L."/>
            <person name="Westerberg I."/>
            <person name="Brannstrom I.O."/>
            <person name="Guillou S."/>
            <person name="Cros-Aarteil S."/>
            <person name="Calhoun S."/>
            <person name="Haridas S."/>
            <person name="Kuo A."/>
            <person name="Mondo S."/>
            <person name="Pangilinan J."/>
            <person name="Riley R."/>
            <person name="LaButti K."/>
            <person name="Andreopoulos B."/>
            <person name="Lipzen A."/>
            <person name="Chen C."/>
            <person name="Yan M."/>
            <person name="Daum C."/>
            <person name="Ng V."/>
            <person name="Clum A."/>
            <person name="Steindorff A."/>
            <person name="Ohm R.A."/>
            <person name="Martin F."/>
            <person name="Silar P."/>
            <person name="Natvig D.O."/>
            <person name="Lalanne C."/>
            <person name="Gautier V."/>
            <person name="Ament-Velasquez S.L."/>
            <person name="Kruys A."/>
            <person name="Hutchinson M.I."/>
            <person name="Powell A.J."/>
            <person name="Barry K."/>
            <person name="Miller A.N."/>
            <person name="Grigoriev I.V."/>
            <person name="Debuchy R."/>
            <person name="Gladieux P."/>
            <person name="Hiltunen Thoren M."/>
            <person name="Johannesson H."/>
        </authorList>
    </citation>
    <scope>NUCLEOTIDE SEQUENCE</scope>
    <source>
        <strain evidence="3">CBS 314.62</strain>
    </source>
</reference>
<dbReference type="EMBL" id="JAULSO010000002">
    <property type="protein sequence ID" value="KAK3690343.1"/>
    <property type="molecule type" value="Genomic_DNA"/>
</dbReference>
<comment type="similarity">
    <text evidence="1">Belongs to the TolB family.</text>
</comment>
<keyword evidence="4" id="KW-1185">Reference proteome</keyword>
<accession>A0AAE0XD34</accession>
<proteinExistence type="inferred from homology"/>
<comment type="caution">
    <text evidence="3">The sequence shown here is derived from an EMBL/GenBank/DDBJ whole genome shotgun (WGS) entry which is preliminary data.</text>
</comment>
<dbReference type="Proteomes" id="UP001270362">
    <property type="component" value="Unassembled WGS sequence"/>
</dbReference>
<dbReference type="PANTHER" id="PTHR36842">
    <property type="entry name" value="PROTEIN TOLB HOMOLOG"/>
    <property type="match status" value="1"/>
</dbReference>
<dbReference type="AlphaFoldDB" id="A0AAE0XD34"/>
<evidence type="ECO:0000256" key="2">
    <source>
        <dbReference type="SAM" id="SignalP"/>
    </source>
</evidence>